<name>A0A915KEX8_ROMCU</name>
<protein>
    <submittedName>
        <fullName evidence="2">Uncharacterized protein</fullName>
    </submittedName>
</protein>
<keyword evidence="1" id="KW-1185">Reference proteome</keyword>
<evidence type="ECO:0000313" key="1">
    <source>
        <dbReference type="Proteomes" id="UP000887565"/>
    </source>
</evidence>
<sequence length="72" mass="8427">MTDFVVNGKFWPQKIEQLLRIKKAKIAPADCKTFKVATIVNKKRTIVDYRIDPNVQDLILADIWNMNSVVHW</sequence>
<reference evidence="2" key="1">
    <citation type="submission" date="2022-11" db="UniProtKB">
        <authorList>
            <consortium name="WormBaseParasite"/>
        </authorList>
    </citation>
    <scope>IDENTIFICATION</scope>
</reference>
<dbReference type="AlphaFoldDB" id="A0A915KEX8"/>
<organism evidence="1 2">
    <name type="scientific">Romanomermis culicivorax</name>
    <name type="common">Nematode worm</name>
    <dbReference type="NCBI Taxonomy" id="13658"/>
    <lineage>
        <taxon>Eukaryota</taxon>
        <taxon>Metazoa</taxon>
        <taxon>Ecdysozoa</taxon>
        <taxon>Nematoda</taxon>
        <taxon>Enoplea</taxon>
        <taxon>Dorylaimia</taxon>
        <taxon>Mermithida</taxon>
        <taxon>Mermithoidea</taxon>
        <taxon>Mermithidae</taxon>
        <taxon>Romanomermis</taxon>
    </lineage>
</organism>
<dbReference type="Proteomes" id="UP000887565">
    <property type="component" value="Unplaced"/>
</dbReference>
<accession>A0A915KEX8</accession>
<dbReference type="WBParaSite" id="nRc.2.0.1.t37363-RA">
    <property type="protein sequence ID" value="nRc.2.0.1.t37363-RA"/>
    <property type="gene ID" value="nRc.2.0.1.g37363"/>
</dbReference>
<proteinExistence type="predicted"/>
<evidence type="ECO:0000313" key="2">
    <source>
        <dbReference type="WBParaSite" id="nRc.2.0.1.t37363-RA"/>
    </source>
</evidence>